<dbReference type="AlphaFoldDB" id="A0A4Q1TFA1"/>
<sequence length="154" mass="17439">MRLRCTRADMDVLAVIRPLPRDDMIEDTGIRFEPAHDLLEWRGHRGGFKPYRGSRGMVAASCPAFAVLGRTSETSRPNRKIAKRFPETRRWEGQFLSDLGLRKPEFDDAALMKTSNMLHGMLHGLAVSSGEHRQMQGIPMQHECDTEAGNYRSA</sequence>
<name>A0A4Q1TFA1_RHILE</name>
<evidence type="ECO:0000313" key="1">
    <source>
        <dbReference type="EMBL" id="RXT16916.1"/>
    </source>
</evidence>
<dbReference type="Proteomes" id="UP000290767">
    <property type="component" value="Unassembled WGS sequence"/>
</dbReference>
<accession>A0A4Q1TFA1</accession>
<organism evidence="1 2">
    <name type="scientific">Rhizobium leguminosarum</name>
    <dbReference type="NCBI Taxonomy" id="384"/>
    <lineage>
        <taxon>Bacteria</taxon>
        <taxon>Pseudomonadati</taxon>
        <taxon>Pseudomonadota</taxon>
        <taxon>Alphaproteobacteria</taxon>
        <taxon>Hyphomicrobiales</taxon>
        <taxon>Rhizobiaceae</taxon>
        <taxon>Rhizobium/Agrobacterium group</taxon>
        <taxon>Rhizobium</taxon>
    </lineage>
</organism>
<protein>
    <submittedName>
        <fullName evidence="1">Uncharacterized protein</fullName>
    </submittedName>
</protein>
<dbReference type="EMBL" id="MZMU01000024">
    <property type="protein sequence ID" value="RXT16916.1"/>
    <property type="molecule type" value="Genomic_DNA"/>
</dbReference>
<proteinExistence type="predicted"/>
<evidence type="ECO:0000313" key="2">
    <source>
        <dbReference type="Proteomes" id="UP000290767"/>
    </source>
</evidence>
<reference evidence="1 2" key="1">
    <citation type="submission" date="2017-03" db="EMBL/GenBank/DDBJ databases">
        <authorList>
            <person name="Safronova V.I."/>
            <person name="Sazanova A.L."/>
            <person name="Chirak E.R."/>
        </authorList>
    </citation>
    <scope>NUCLEOTIDE SEQUENCE [LARGE SCALE GENOMIC DNA]</scope>
    <source>
        <strain evidence="1 2">Tri-43</strain>
    </source>
</reference>
<gene>
    <name evidence="1" type="ORF">B5P46_29705</name>
</gene>
<comment type="caution">
    <text evidence="1">The sequence shown here is derived from an EMBL/GenBank/DDBJ whole genome shotgun (WGS) entry which is preliminary data.</text>
</comment>